<gene>
    <name evidence="2" type="ORF">PISL3812_09956</name>
</gene>
<sequence length="129" mass="14893">MRWNDRFGQNPKEGMPGRRHNTPKPTTVDIRSNAAERSGGVERGITLLRICDDDQTTDIARATIHCRETERGKRDGNTPDQGDHCHLFRPLPRRRVSEAQKRHDDLMETRADARRQNSSNTQKCDVQIY</sequence>
<evidence type="ECO:0000313" key="2">
    <source>
        <dbReference type="EMBL" id="CRG92881.1"/>
    </source>
</evidence>
<organism evidence="2 3">
    <name type="scientific">Talaromyces islandicus</name>
    <name type="common">Penicillium islandicum</name>
    <dbReference type="NCBI Taxonomy" id="28573"/>
    <lineage>
        <taxon>Eukaryota</taxon>
        <taxon>Fungi</taxon>
        <taxon>Dikarya</taxon>
        <taxon>Ascomycota</taxon>
        <taxon>Pezizomycotina</taxon>
        <taxon>Eurotiomycetes</taxon>
        <taxon>Eurotiomycetidae</taxon>
        <taxon>Eurotiales</taxon>
        <taxon>Trichocomaceae</taxon>
        <taxon>Talaromyces</taxon>
        <taxon>Talaromyces sect. Islandici</taxon>
    </lineage>
</organism>
<feature type="region of interest" description="Disordered" evidence="1">
    <location>
        <begin position="1"/>
        <end position="28"/>
    </location>
</feature>
<dbReference type="EMBL" id="CVMT01000024">
    <property type="protein sequence ID" value="CRG92881.1"/>
    <property type="molecule type" value="Genomic_DNA"/>
</dbReference>
<evidence type="ECO:0000313" key="3">
    <source>
        <dbReference type="Proteomes" id="UP000054383"/>
    </source>
</evidence>
<evidence type="ECO:0000256" key="1">
    <source>
        <dbReference type="SAM" id="MobiDB-lite"/>
    </source>
</evidence>
<keyword evidence="3" id="KW-1185">Reference proteome</keyword>
<dbReference type="AlphaFoldDB" id="A0A0U1MCN9"/>
<name>A0A0U1MCN9_TALIS</name>
<dbReference type="Proteomes" id="UP000054383">
    <property type="component" value="Unassembled WGS sequence"/>
</dbReference>
<accession>A0A0U1MCN9</accession>
<protein>
    <submittedName>
        <fullName evidence="2">Uncharacterized protein</fullName>
    </submittedName>
</protein>
<proteinExistence type="predicted"/>
<reference evidence="2 3" key="1">
    <citation type="submission" date="2015-04" db="EMBL/GenBank/DDBJ databases">
        <authorList>
            <person name="Syromyatnikov M.Y."/>
            <person name="Popov V.N."/>
        </authorList>
    </citation>
    <scope>NUCLEOTIDE SEQUENCE [LARGE SCALE GENOMIC DNA]</scope>
    <source>
        <strain evidence="2">WF-38-12</strain>
    </source>
</reference>